<dbReference type="Gene3D" id="1.10.405.10">
    <property type="entry name" value="Guanine Nucleotide Dissociation Inhibitor, domain 1"/>
    <property type="match status" value="1"/>
</dbReference>
<evidence type="ECO:0000313" key="2">
    <source>
        <dbReference type="EMBL" id="KAJ2808368.1"/>
    </source>
</evidence>
<reference evidence="2" key="1">
    <citation type="submission" date="2022-07" db="EMBL/GenBank/DDBJ databases">
        <title>Phylogenomic reconstructions and comparative analyses of Kickxellomycotina fungi.</title>
        <authorList>
            <person name="Reynolds N.K."/>
            <person name="Stajich J.E."/>
            <person name="Barry K."/>
            <person name="Grigoriev I.V."/>
            <person name="Crous P."/>
            <person name="Smith M.E."/>
        </authorList>
    </citation>
    <scope>NUCLEOTIDE SEQUENCE</scope>
    <source>
        <strain evidence="2">NRRL 1565</strain>
    </source>
</reference>
<dbReference type="PRINTS" id="PR00891">
    <property type="entry name" value="RABGDIREP"/>
</dbReference>
<dbReference type="AlphaFoldDB" id="A0A9W8I5D8"/>
<dbReference type="GO" id="GO:0005829">
    <property type="term" value="C:cytosol"/>
    <property type="evidence" value="ECO:0007669"/>
    <property type="project" value="TreeGrafter"/>
</dbReference>
<comment type="similarity">
    <text evidence="1">Belongs to the Rab GDI family.</text>
</comment>
<dbReference type="OrthoDB" id="1923006at2759"/>
<evidence type="ECO:0000256" key="1">
    <source>
        <dbReference type="ARBA" id="ARBA00005593"/>
    </source>
</evidence>
<evidence type="ECO:0000313" key="3">
    <source>
        <dbReference type="Proteomes" id="UP001140094"/>
    </source>
</evidence>
<organism evidence="2 3">
    <name type="scientific">Coemansia guatemalensis</name>
    <dbReference type="NCBI Taxonomy" id="2761395"/>
    <lineage>
        <taxon>Eukaryota</taxon>
        <taxon>Fungi</taxon>
        <taxon>Fungi incertae sedis</taxon>
        <taxon>Zoopagomycota</taxon>
        <taxon>Kickxellomycotina</taxon>
        <taxon>Kickxellomycetes</taxon>
        <taxon>Kickxellales</taxon>
        <taxon>Kickxellaceae</taxon>
        <taxon>Coemansia</taxon>
    </lineage>
</organism>
<dbReference type="Gene3D" id="3.30.519.10">
    <property type="entry name" value="Guanine Nucleotide Dissociation Inhibitor, domain 2"/>
    <property type="match status" value="1"/>
</dbReference>
<dbReference type="Gene3D" id="3.50.50.60">
    <property type="entry name" value="FAD/NAD(P)-binding domain"/>
    <property type="match status" value="1"/>
</dbReference>
<dbReference type="PANTHER" id="PTHR11787:SF4">
    <property type="entry name" value="CHM, RAB ESCORT PROTEIN 1"/>
    <property type="match status" value="1"/>
</dbReference>
<dbReference type="GO" id="GO:0005968">
    <property type="term" value="C:Rab-protein geranylgeranyltransferase complex"/>
    <property type="evidence" value="ECO:0007669"/>
    <property type="project" value="TreeGrafter"/>
</dbReference>
<protein>
    <recommendedName>
        <fullName evidence="4">FAD/NAD(P)-binding domain-containing protein</fullName>
    </recommendedName>
</protein>
<dbReference type="InterPro" id="IPR036188">
    <property type="entry name" value="FAD/NAD-bd_sf"/>
</dbReference>
<dbReference type="InterPro" id="IPR018203">
    <property type="entry name" value="GDP_dissociation_inhibitor"/>
</dbReference>
<keyword evidence="3" id="KW-1185">Reference proteome</keyword>
<dbReference type="Proteomes" id="UP001140094">
    <property type="component" value="Unassembled WGS sequence"/>
</dbReference>
<accession>A0A9W8I5D8</accession>
<name>A0A9W8I5D8_9FUNG</name>
<dbReference type="GO" id="GO:0005634">
    <property type="term" value="C:nucleus"/>
    <property type="evidence" value="ECO:0007669"/>
    <property type="project" value="TreeGrafter"/>
</dbReference>
<dbReference type="Pfam" id="PF00996">
    <property type="entry name" value="GDI"/>
    <property type="match status" value="2"/>
</dbReference>
<dbReference type="GO" id="GO:0005092">
    <property type="term" value="F:GDP-dissociation inhibitor activity"/>
    <property type="evidence" value="ECO:0007669"/>
    <property type="project" value="InterPro"/>
</dbReference>
<dbReference type="EMBL" id="JANBUO010000052">
    <property type="protein sequence ID" value="KAJ2808368.1"/>
    <property type="molecule type" value="Genomic_DNA"/>
</dbReference>
<gene>
    <name evidence="2" type="ORF">H4R20_000904</name>
</gene>
<dbReference type="PANTHER" id="PTHR11787">
    <property type="entry name" value="RAB GDP-DISSOCIATION INHIBITOR"/>
    <property type="match status" value="1"/>
</dbReference>
<evidence type="ECO:0008006" key="4">
    <source>
        <dbReference type="Google" id="ProtNLM"/>
    </source>
</evidence>
<dbReference type="GO" id="GO:0007264">
    <property type="term" value="P:small GTPase-mediated signal transduction"/>
    <property type="evidence" value="ECO:0007669"/>
    <property type="project" value="InterPro"/>
</dbReference>
<proteinExistence type="inferred from homology"/>
<comment type="caution">
    <text evidence="2">The sequence shown here is derived from an EMBL/GenBank/DDBJ whole genome shotgun (WGS) entry which is preliminary data.</text>
</comment>
<sequence length="503" mass="53988">MAERELDGQSFDLVVLGTGLEEAIIASEAAAAGKSVLHIDRNPYYGGAYASFTLNGLIEWAVCHRDQRQIPIVEILVSTKAEGEEERRQQLTDQPTFVIGKDSRGAAASDPAEPATGSRASEALRRLAPFATNNMCVDEPDSAAKALLELLQNDRNYQIELAPKVALCRGQMIDLLIDSGIGEYVQFRGVEHNYLVRDNGVERVPESKEDIFASTTLSLIEKRKLMRVITTVADQEQSKAVIEQAGGVLFEKLLRERFKLDGKLLDAVLRCVARVGFNEQVDAAEGCRRIQRYVTSMGRYGRMAYLCGLYGGGSEIAQSFCRLCAVAGGTYVLGEDVSVEPANDGAGFTVSLGVGTIKAARVVMDSTYASTVTHGHVLSRAICILDAHILGEDTTALATYVGSSGVVSMLYVTQATMAAPKGKSILYAWVEGRLSENKVLLCHAISATRGNASALLTLFMETHSLVASGSVSDDIIHTKGPDATVDLDSAVTAAQSITELILG</sequence>
<dbReference type="SUPFAM" id="SSF51905">
    <property type="entry name" value="FAD/NAD(P)-binding domain"/>
    <property type="match status" value="1"/>
</dbReference>
<dbReference type="GO" id="GO:0016192">
    <property type="term" value="P:vesicle-mediated transport"/>
    <property type="evidence" value="ECO:0007669"/>
    <property type="project" value="TreeGrafter"/>
</dbReference>